<evidence type="ECO:0000259" key="5">
    <source>
        <dbReference type="PROSITE" id="PS50932"/>
    </source>
</evidence>
<dbReference type="GO" id="GO:0003700">
    <property type="term" value="F:DNA-binding transcription factor activity"/>
    <property type="evidence" value="ECO:0007669"/>
    <property type="project" value="TreeGrafter"/>
</dbReference>
<dbReference type="Pfam" id="PF00356">
    <property type="entry name" value="LacI"/>
    <property type="match status" value="1"/>
</dbReference>
<accession>A0A081NW46</accession>
<dbReference type="CDD" id="cd06267">
    <property type="entry name" value="PBP1_LacI_sugar_binding-like"/>
    <property type="match status" value="1"/>
</dbReference>
<sequence>MATIRDVAKLAGVSVATISRYLNKSGYVNVETEQKIKKAIEALNYEPNAVARGLAGKKTNTIALILPDISNPFFPELARAVEDVASMYGYTVILCNSDDEGVKEKSYIEVLKKKYIDGIIFASNTLDSADVEQMAKKGIPVVCLDRVPPKQSCSVVRSKNREGARLAVEHLLSMGCRKIAHIYGPQEFITAKERLAGYEESVKHLNWYSPTFMVQGDFRIEGGIRATELLMERHPDVDAIFAGNDLMAVGALKALHRMGVQVPGQVAVCGFDGIGMTEITQPELTTVAQPIYEMGALVSRILIKKIEGTLEADQTYELDVALVPRESTLRRNGHESS</sequence>
<dbReference type="Gene3D" id="3.40.50.2300">
    <property type="match status" value="2"/>
</dbReference>
<evidence type="ECO:0000256" key="1">
    <source>
        <dbReference type="ARBA" id="ARBA00022491"/>
    </source>
</evidence>
<dbReference type="AlphaFoldDB" id="A0A081NW46"/>
<dbReference type="Gene3D" id="1.10.260.40">
    <property type="entry name" value="lambda repressor-like DNA-binding domains"/>
    <property type="match status" value="1"/>
</dbReference>
<organism evidence="7 8">
    <name type="scientific">Paenibacillus tyrfis</name>
    <dbReference type="NCBI Taxonomy" id="1501230"/>
    <lineage>
        <taxon>Bacteria</taxon>
        <taxon>Bacillati</taxon>
        <taxon>Bacillota</taxon>
        <taxon>Bacilli</taxon>
        <taxon>Bacillales</taxon>
        <taxon>Paenibacillaceae</taxon>
        <taxon>Paenibacillus</taxon>
    </lineage>
</organism>
<dbReference type="EMBL" id="JNVM01000033">
    <property type="protein sequence ID" value="KEQ22669.1"/>
    <property type="molecule type" value="Genomic_DNA"/>
</dbReference>
<dbReference type="OrthoDB" id="9796186at2"/>
<dbReference type="InterPro" id="IPR028082">
    <property type="entry name" value="Peripla_BP_I"/>
</dbReference>
<dbReference type="RefSeq" id="WP_036690795.1">
    <property type="nucleotide sequence ID" value="NZ_JNVM01000033.1"/>
</dbReference>
<dbReference type="SUPFAM" id="SSF53822">
    <property type="entry name" value="Periplasmic binding protein-like I"/>
    <property type="match status" value="1"/>
</dbReference>
<evidence type="ECO:0000256" key="4">
    <source>
        <dbReference type="ARBA" id="ARBA00023163"/>
    </source>
</evidence>
<feature type="domain" description="HTH cro/C1-type" evidence="6">
    <location>
        <begin position="3"/>
        <end position="50"/>
    </location>
</feature>
<evidence type="ECO:0000313" key="8">
    <source>
        <dbReference type="Proteomes" id="UP000028123"/>
    </source>
</evidence>
<dbReference type="PRINTS" id="PR00036">
    <property type="entry name" value="HTHLACI"/>
</dbReference>
<gene>
    <name evidence="7" type="ORF">ET33_22465</name>
</gene>
<dbReference type="PROSITE" id="PS00356">
    <property type="entry name" value="HTH_LACI_1"/>
    <property type="match status" value="1"/>
</dbReference>
<keyword evidence="1" id="KW-0678">Repressor</keyword>
<dbReference type="CDD" id="cd01392">
    <property type="entry name" value="HTH_LacI"/>
    <property type="match status" value="1"/>
</dbReference>
<feature type="domain" description="HTH lacI-type" evidence="5">
    <location>
        <begin position="2"/>
        <end position="56"/>
    </location>
</feature>
<dbReference type="PANTHER" id="PTHR30146:SF95">
    <property type="entry name" value="RIBOSE OPERON REPRESSOR"/>
    <property type="match status" value="1"/>
</dbReference>
<dbReference type="Proteomes" id="UP000028123">
    <property type="component" value="Unassembled WGS sequence"/>
</dbReference>
<reference evidence="7 8" key="1">
    <citation type="submission" date="2014-06" db="EMBL/GenBank/DDBJ databases">
        <title>Draft genome sequence of Paenibacillus sp. MSt1.</title>
        <authorList>
            <person name="Aw Y.K."/>
            <person name="Ong K.S."/>
            <person name="Gan H.M."/>
            <person name="Lee S.M."/>
        </authorList>
    </citation>
    <scope>NUCLEOTIDE SEQUENCE [LARGE SCALE GENOMIC DNA]</scope>
    <source>
        <strain evidence="7 8">MSt1</strain>
    </source>
</reference>
<dbReference type="PROSITE" id="PS50943">
    <property type="entry name" value="HTH_CROC1"/>
    <property type="match status" value="1"/>
</dbReference>
<dbReference type="eggNOG" id="COG1609">
    <property type="taxonomic scope" value="Bacteria"/>
</dbReference>
<keyword evidence="3" id="KW-0238">DNA-binding</keyword>
<name>A0A081NW46_9BACL</name>
<dbReference type="InterPro" id="IPR000843">
    <property type="entry name" value="HTH_LacI"/>
</dbReference>
<dbReference type="SMART" id="SM00354">
    <property type="entry name" value="HTH_LACI"/>
    <property type="match status" value="1"/>
</dbReference>
<dbReference type="Pfam" id="PF00532">
    <property type="entry name" value="Peripla_BP_1"/>
    <property type="match status" value="1"/>
</dbReference>
<protein>
    <submittedName>
        <fullName evidence="7">Ribose operon repressor</fullName>
    </submittedName>
</protein>
<evidence type="ECO:0000256" key="2">
    <source>
        <dbReference type="ARBA" id="ARBA00023015"/>
    </source>
</evidence>
<evidence type="ECO:0000313" key="7">
    <source>
        <dbReference type="EMBL" id="KEQ22669.1"/>
    </source>
</evidence>
<dbReference type="PROSITE" id="PS50932">
    <property type="entry name" value="HTH_LACI_2"/>
    <property type="match status" value="1"/>
</dbReference>
<dbReference type="PANTHER" id="PTHR30146">
    <property type="entry name" value="LACI-RELATED TRANSCRIPTIONAL REPRESSOR"/>
    <property type="match status" value="1"/>
</dbReference>
<dbReference type="InterPro" id="IPR010982">
    <property type="entry name" value="Lambda_DNA-bd_dom_sf"/>
</dbReference>
<keyword evidence="2" id="KW-0805">Transcription regulation</keyword>
<dbReference type="InterPro" id="IPR001761">
    <property type="entry name" value="Peripla_BP/Lac1_sug-bd_dom"/>
</dbReference>
<dbReference type="InterPro" id="IPR001387">
    <property type="entry name" value="Cro/C1-type_HTH"/>
</dbReference>
<evidence type="ECO:0000259" key="6">
    <source>
        <dbReference type="PROSITE" id="PS50943"/>
    </source>
</evidence>
<dbReference type="GO" id="GO:0000976">
    <property type="term" value="F:transcription cis-regulatory region binding"/>
    <property type="evidence" value="ECO:0007669"/>
    <property type="project" value="TreeGrafter"/>
</dbReference>
<dbReference type="SUPFAM" id="SSF47413">
    <property type="entry name" value="lambda repressor-like DNA-binding domains"/>
    <property type="match status" value="1"/>
</dbReference>
<evidence type="ECO:0000256" key="3">
    <source>
        <dbReference type="ARBA" id="ARBA00023125"/>
    </source>
</evidence>
<comment type="caution">
    <text evidence="7">The sequence shown here is derived from an EMBL/GenBank/DDBJ whole genome shotgun (WGS) entry which is preliminary data.</text>
</comment>
<proteinExistence type="predicted"/>
<keyword evidence="4" id="KW-0804">Transcription</keyword>
<keyword evidence="8" id="KW-1185">Reference proteome</keyword>